<evidence type="ECO:0000313" key="2">
    <source>
        <dbReference type="Proteomes" id="UP000823388"/>
    </source>
</evidence>
<keyword evidence="2" id="KW-1185">Reference proteome</keyword>
<reference evidence="1" key="1">
    <citation type="submission" date="2020-05" db="EMBL/GenBank/DDBJ databases">
        <title>WGS assembly of Panicum virgatum.</title>
        <authorList>
            <person name="Lovell J.T."/>
            <person name="Jenkins J."/>
            <person name="Shu S."/>
            <person name="Juenger T.E."/>
            <person name="Schmutz J."/>
        </authorList>
    </citation>
    <scope>NUCLEOTIDE SEQUENCE</scope>
    <source>
        <strain evidence="1">AP13</strain>
    </source>
</reference>
<dbReference type="InterPro" id="IPR036691">
    <property type="entry name" value="Endo/exonu/phosph_ase_sf"/>
</dbReference>
<evidence type="ECO:0008006" key="3">
    <source>
        <dbReference type="Google" id="ProtNLM"/>
    </source>
</evidence>
<organism evidence="1 2">
    <name type="scientific">Panicum virgatum</name>
    <name type="common">Blackwell switchgrass</name>
    <dbReference type="NCBI Taxonomy" id="38727"/>
    <lineage>
        <taxon>Eukaryota</taxon>
        <taxon>Viridiplantae</taxon>
        <taxon>Streptophyta</taxon>
        <taxon>Embryophyta</taxon>
        <taxon>Tracheophyta</taxon>
        <taxon>Spermatophyta</taxon>
        <taxon>Magnoliopsida</taxon>
        <taxon>Liliopsida</taxon>
        <taxon>Poales</taxon>
        <taxon>Poaceae</taxon>
        <taxon>PACMAD clade</taxon>
        <taxon>Panicoideae</taxon>
        <taxon>Panicodae</taxon>
        <taxon>Paniceae</taxon>
        <taxon>Panicinae</taxon>
        <taxon>Panicum</taxon>
        <taxon>Panicum sect. Hiantes</taxon>
    </lineage>
</organism>
<protein>
    <recommendedName>
        <fullName evidence="3">Endonuclease/exonuclease/phosphatase domain-containing protein</fullName>
    </recommendedName>
</protein>
<dbReference type="PANTHER" id="PTHR33710:SF48">
    <property type="entry name" value="OS02G0307075 PROTEIN"/>
    <property type="match status" value="1"/>
</dbReference>
<comment type="caution">
    <text evidence="1">The sequence shown here is derived from an EMBL/GenBank/DDBJ whole genome shotgun (WGS) entry which is preliminary data.</text>
</comment>
<proteinExistence type="predicted"/>
<name>A0A8T0PMH1_PANVG</name>
<dbReference type="SUPFAM" id="SSF56219">
    <property type="entry name" value="DNase I-like"/>
    <property type="match status" value="1"/>
</dbReference>
<dbReference type="Proteomes" id="UP000823388">
    <property type="component" value="Chromosome 8K"/>
</dbReference>
<sequence length="306" mass="33805">MEGGARRSNDHPAALPVELLEVAASSDDFIPPQDLRILGASGGVITAWDQASYELAGHSIGTYSVTTLFRALASDLSFSLTNVYGPCAHDLKPDFLSEISTIASHIAGPWAIVGDFNLIRSPDDKSSDNFDAHEAALFNSTIDDLCLVETPLLDRLFTWTNNQPSPTLVHLDRSLVNMAWNTTFPDTSLKSLTRTTSDHVPLLLSTATNVPRPAIFRLNNHWLSIPSFSSLVLSNWSSVDESQPRATSSSALLCLRLKRIRCAARAWGKRQRPLEVLISNCELMINLLDLIEERRHLSRPEFSLRS</sequence>
<accession>A0A8T0PMH1</accession>
<gene>
    <name evidence="1" type="ORF">PVAP13_8KG284458</name>
</gene>
<dbReference type="Gene3D" id="3.60.10.10">
    <property type="entry name" value="Endonuclease/exonuclease/phosphatase"/>
    <property type="match status" value="1"/>
</dbReference>
<dbReference type="AlphaFoldDB" id="A0A8T0PMH1"/>
<dbReference type="EMBL" id="CM029051">
    <property type="protein sequence ID" value="KAG2562810.1"/>
    <property type="molecule type" value="Genomic_DNA"/>
</dbReference>
<dbReference type="PANTHER" id="PTHR33710">
    <property type="entry name" value="BNAC02G09200D PROTEIN"/>
    <property type="match status" value="1"/>
</dbReference>
<feature type="non-terminal residue" evidence="1">
    <location>
        <position position="306"/>
    </location>
</feature>
<evidence type="ECO:0000313" key="1">
    <source>
        <dbReference type="EMBL" id="KAG2562810.1"/>
    </source>
</evidence>